<proteinExistence type="predicted"/>
<sequence length="190" mass="20972">MSYLNKAVQNLGGNMLTTVRLSRQLRRTSLVLSSRTFCSPTGTTKEEPAKVPNDATAVKVGGFAKAFEKQSQITDTEDKAENLTFASLLRNSKLMDLGDPTNKVVIGKIFHVVEDDLYIDFGWKFHCVCTRPTVRGDEYVRGARVRIQIKDLELSSRFLGSSTDLTLLEADCKLLGIISTPVRAAAVSEK</sequence>
<keyword evidence="2" id="KW-1185">Reference proteome</keyword>
<dbReference type="AlphaFoldDB" id="A0AAD8E114"/>
<dbReference type="InterPro" id="IPR019375">
    <property type="entry name" value="Ribosomal_bS1m"/>
</dbReference>
<dbReference type="Pfam" id="PF10246">
    <property type="entry name" value="MRP-S35"/>
    <property type="match status" value="1"/>
</dbReference>
<evidence type="ECO:0000313" key="2">
    <source>
        <dbReference type="Proteomes" id="UP001231518"/>
    </source>
</evidence>
<dbReference type="GO" id="GO:0005763">
    <property type="term" value="C:mitochondrial small ribosomal subunit"/>
    <property type="evidence" value="ECO:0007669"/>
    <property type="project" value="TreeGrafter"/>
</dbReference>
<comment type="caution">
    <text evidence="1">The sequence shown here is derived from an EMBL/GenBank/DDBJ whole genome shotgun (WGS) entry which is preliminary data.</text>
</comment>
<name>A0AAD8E114_MYTSE</name>
<accession>A0AAD8E114</accession>
<evidence type="ECO:0008006" key="3">
    <source>
        <dbReference type="Google" id="ProtNLM"/>
    </source>
</evidence>
<dbReference type="EMBL" id="JARGEI010000002">
    <property type="protein sequence ID" value="KAJ8735688.1"/>
    <property type="molecule type" value="Genomic_DNA"/>
</dbReference>
<dbReference type="Proteomes" id="UP001231518">
    <property type="component" value="Chromosome 2"/>
</dbReference>
<dbReference type="PANTHER" id="PTHR13447">
    <property type="entry name" value="MITOCHONDRIAL 28S RIBOSOMAL PROTEIN S28"/>
    <property type="match status" value="1"/>
</dbReference>
<evidence type="ECO:0000313" key="1">
    <source>
        <dbReference type="EMBL" id="KAJ8735688.1"/>
    </source>
</evidence>
<dbReference type="PANTHER" id="PTHR13447:SF2">
    <property type="entry name" value="SMALL RIBOSOMAL SUBUNIT PROTEIN BS1M"/>
    <property type="match status" value="1"/>
</dbReference>
<protein>
    <recommendedName>
        <fullName evidence="3">Mitochondrial ribosomal protein S28</fullName>
    </recommendedName>
</protein>
<reference evidence="1" key="1">
    <citation type="submission" date="2023-03" db="EMBL/GenBank/DDBJ databases">
        <title>Chromosome-level genomes of two armyworms, Mythimna separata and Mythimna loreyi, provide insights into the biosynthesis and reception of sex pheromones.</title>
        <authorList>
            <person name="Zhao H."/>
        </authorList>
    </citation>
    <scope>NUCLEOTIDE SEQUENCE</scope>
    <source>
        <strain evidence="1">BeijingLab</strain>
        <tissue evidence="1">Pupa</tissue>
    </source>
</reference>
<gene>
    <name evidence="1" type="ORF">PYW07_007308</name>
</gene>
<organism evidence="1 2">
    <name type="scientific">Mythimna separata</name>
    <name type="common">Oriental armyworm</name>
    <name type="synonym">Pseudaletia separata</name>
    <dbReference type="NCBI Taxonomy" id="271217"/>
    <lineage>
        <taxon>Eukaryota</taxon>
        <taxon>Metazoa</taxon>
        <taxon>Ecdysozoa</taxon>
        <taxon>Arthropoda</taxon>
        <taxon>Hexapoda</taxon>
        <taxon>Insecta</taxon>
        <taxon>Pterygota</taxon>
        <taxon>Neoptera</taxon>
        <taxon>Endopterygota</taxon>
        <taxon>Lepidoptera</taxon>
        <taxon>Glossata</taxon>
        <taxon>Ditrysia</taxon>
        <taxon>Noctuoidea</taxon>
        <taxon>Noctuidae</taxon>
        <taxon>Noctuinae</taxon>
        <taxon>Hadenini</taxon>
        <taxon>Mythimna</taxon>
    </lineage>
</organism>